<keyword evidence="5" id="KW-1185">Reference proteome</keyword>
<dbReference type="InterPro" id="IPR001647">
    <property type="entry name" value="HTH_TetR"/>
</dbReference>
<dbReference type="Pfam" id="PF00440">
    <property type="entry name" value="TetR_N"/>
    <property type="match status" value="1"/>
</dbReference>
<reference evidence="4 5" key="1">
    <citation type="submission" date="2023-11" db="EMBL/GenBank/DDBJ databases">
        <title>Lentzea sokolovensis, sp. nov., Lentzea kristufkii, sp. nov., and Lentzea miocenensis, sp. nov., rare actinobacteria from Sokolov Coal Basin, Miocene lacustrine sediment, Czech Republic.</title>
        <authorList>
            <person name="Lara A."/>
            <person name="Kotroba L."/>
            <person name="Nouioui I."/>
            <person name="Neumann-Schaal M."/>
            <person name="Mast Y."/>
            <person name="Chronakova A."/>
        </authorList>
    </citation>
    <scope>NUCLEOTIDE SEQUENCE [LARGE SCALE GENOMIC DNA]</scope>
    <source>
        <strain evidence="4 5">BCCO 10_0061</strain>
    </source>
</reference>
<dbReference type="Pfam" id="PF17920">
    <property type="entry name" value="TetR_C_16"/>
    <property type="match status" value="1"/>
</dbReference>
<dbReference type="Proteomes" id="UP001285352">
    <property type="component" value="Unassembled WGS sequence"/>
</dbReference>
<sequence>MTTTHRRDASATRAAILRAGIEGFTRHGFDGIGVREIAQAAGVSAMLVNRYFGSKEGLFAEVAEVSMTDRTVLGGDPATLARDIAAALVRRTAPAADDLSPFLLMLRSAANPRAAEILRENIERHVEAHLHEVAPGTRGTGRAAVALSVIAGFWLLRKVIGSTALNGTDEETLEATLRQLFELLLP</sequence>
<evidence type="ECO:0000256" key="1">
    <source>
        <dbReference type="ARBA" id="ARBA00023125"/>
    </source>
</evidence>
<evidence type="ECO:0000313" key="5">
    <source>
        <dbReference type="Proteomes" id="UP001285352"/>
    </source>
</evidence>
<evidence type="ECO:0000259" key="3">
    <source>
        <dbReference type="PROSITE" id="PS50977"/>
    </source>
</evidence>
<dbReference type="InterPro" id="IPR036271">
    <property type="entry name" value="Tet_transcr_reg_TetR-rel_C_sf"/>
</dbReference>
<dbReference type="PANTHER" id="PTHR30055">
    <property type="entry name" value="HTH-TYPE TRANSCRIPTIONAL REGULATOR RUTR"/>
    <property type="match status" value="1"/>
</dbReference>
<keyword evidence="1 2" id="KW-0238">DNA-binding</keyword>
<dbReference type="Gene3D" id="1.10.357.10">
    <property type="entry name" value="Tetracycline Repressor, domain 2"/>
    <property type="match status" value="1"/>
</dbReference>
<evidence type="ECO:0000256" key="2">
    <source>
        <dbReference type="PROSITE-ProRule" id="PRU00335"/>
    </source>
</evidence>
<accession>A0ABU4US09</accession>
<dbReference type="RefSeq" id="WP_319974132.1">
    <property type="nucleotide sequence ID" value="NZ_JAXAVU010000004.1"/>
</dbReference>
<dbReference type="InterPro" id="IPR041678">
    <property type="entry name" value="TetR_C_16"/>
</dbReference>
<proteinExistence type="predicted"/>
<organism evidence="4 5">
    <name type="scientific">Lentzea sokolovensis</name>
    <dbReference type="NCBI Taxonomy" id="3095429"/>
    <lineage>
        <taxon>Bacteria</taxon>
        <taxon>Bacillati</taxon>
        <taxon>Actinomycetota</taxon>
        <taxon>Actinomycetes</taxon>
        <taxon>Pseudonocardiales</taxon>
        <taxon>Pseudonocardiaceae</taxon>
        <taxon>Lentzea</taxon>
    </lineage>
</organism>
<protein>
    <submittedName>
        <fullName evidence="4">TetR/AcrR family transcriptional regulator</fullName>
    </submittedName>
</protein>
<dbReference type="PRINTS" id="PR00455">
    <property type="entry name" value="HTHTETR"/>
</dbReference>
<comment type="caution">
    <text evidence="4">The sequence shown here is derived from an EMBL/GenBank/DDBJ whole genome shotgun (WGS) entry which is preliminary data.</text>
</comment>
<dbReference type="PROSITE" id="PS50977">
    <property type="entry name" value="HTH_TETR_2"/>
    <property type="match status" value="1"/>
</dbReference>
<name>A0ABU4US09_9PSEU</name>
<dbReference type="EMBL" id="JAXAVU010000004">
    <property type="protein sequence ID" value="MDX8141814.1"/>
    <property type="molecule type" value="Genomic_DNA"/>
</dbReference>
<dbReference type="PANTHER" id="PTHR30055:SF146">
    <property type="entry name" value="HTH-TYPE TRANSCRIPTIONAL DUAL REGULATOR CECR"/>
    <property type="match status" value="1"/>
</dbReference>
<dbReference type="InterPro" id="IPR050109">
    <property type="entry name" value="HTH-type_TetR-like_transc_reg"/>
</dbReference>
<dbReference type="SUPFAM" id="SSF46689">
    <property type="entry name" value="Homeodomain-like"/>
    <property type="match status" value="1"/>
</dbReference>
<feature type="domain" description="HTH tetR-type" evidence="3">
    <location>
        <begin position="10"/>
        <end position="70"/>
    </location>
</feature>
<evidence type="ECO:0000313" key="4">
    <source>
        <dbReference type="EMBL" id="MDX8141814.1"/>
    </source>
</evidence>
<dbReference type="SUPFAM" id="SSF48498">
    <property type="entry name" value="Tetracyclin repressor-like, C-terminal domain"/>
    <property type="match status" value="1"/>
</dbReference>
<dbReference type="InterPro" id="IPR009057">
    <property type="entry name" value="Homeodomain-like_sf"/>
</dbReference>
<feature type="DNA-binding region" description="H-T-H motif" evidence="2">
    <location>
        <begin position="33"/>
        <end position="52"/>
    </location>
</feature>
<gene>
    <name evidence="4" type="ORF">SK854_06830</name>
</gene>